<feature type="domain" description="DNA ligase ATP-dependent C-terminal" evidence="3">
    <location>
        <begin position="281"/>
        <end position="365"/>
    </location>
</feature>
<name>A0A518AQU1_9BACT</name>
<keyword evidence="5" id="KW-1185">Reference proteome</keyword>
<dbReference type="SUPFAM" id="SSF50249">
    <property type="entry name" value="Nucleic acid-binding proteins"/>
    <property type="match status" value="1"/>
</dbReference>
<evidence type="ECO:0000256" key="2">
    <source>
        <dbReference type="SAM" id="Phobius"/>
    </source>
</evidence>
<protein>
    <recommendedName>
        <fullName evidence="1">DNA ligase (ATP)</fullName>
        <ecNumber evidence="1">6.5.1.1</ecNumber>
    </recommendedName>
</protein>
<evidence type="ECO:0000256" key="1">
    <source>
        <dbReference type="ARBA" id="ARBA00012727"/>
    </source>
</evidence>
<sequence>MSNLEDSNAGLLETPATGSLDPAYEGPRCKRCESPMDEEQPVCFECGYHTTLGITVEIDREWEAAANPDSAPAPQQQDTWQEITQSIPSWAATLAVPNVVIIAMSLAVRLLIPRESIILEFWGVWQLAIGLMATLVLHVTCFIMTASTDSDIGIFDLLVKPLKPWWRTFAHLPERLWLAIGGTCGVTLALSAVLIIGGIQWDRLWDWGIKAPAKQSLVSAIAAAAANGPANDDGLEQAVGDFAGGAAGGITGDEASGNDDELATPRLDADCLIVGFQLNDREEVAKLVLATEQYGKLTYAGSLTPTLEPDESRKLAKRLQKAITSQPILKLSQTATWVEPRFTCRVSYTKQSDSGRLINAEWKELLPEINMPW</sequence>
<dbReference type="Pfam" id="PF04679">
    <property type="entry name" value="DNA_ligase_A_C"/>
    <property type="match status" value="1"/>
</dbReference>
<dbReference type="AlphaFoldDB" id="A0A518AQU1"/>
<dbReference type="InterPro" id="IPR012340">
    <property type="entry name" value="NA-bd_OB-fold"/>
</dbReference>
<feature type="transmembrane region" description="Helical" evidence="2">
    <location>
        <begin position="90"/>
        <end position="112"/>
    </location>
</feature>
<gene>
    <name evidence="4" type="ORF">Pan181_32870</name>
</gene>
<dbReference type="GO" id="GO:0006310">
    <property type="term" value="P:DNA recombination"/>
    <property type="evidence" value="ECO:0007669"/>
    <property type="project" value="InterPro"/>
</dbReference>
<dbReference type="EC" id="6.5.1.1" evidence="1"/>
<feature type="transmembrane region" description="Helical" evidence="2">
    <location>
        <begin position="124"/>
        <end position="146"/>
    </location>
</feature>
<accession>A0A518AQU1</accession>
<evidence type="ECO:0000313" key="5">
    <source>
        <dbReference type="Proteomes" id="UP000315750"/>
    </source>
</evidence>
<reference evidence="4 5" key="1">
    <citation type="submission" date="2019-02" db="EMBL/GenBank/DDBJ databases">
        <title>Deep-cultivation of Planctomycetes and their phenomic and genomic characterization uncovers novel biology.</title>
        <authorList>
            <person name="Wiegand S."/>
            <person name="Jogler M."/>
            <person name="Boedeker C."/>
            <person name="Pinto D."/>
            <person name="Vollmers J."/>
            <person name="Rivas-Marin E."/>
            <person name="Kohn T."/>
            <person name="Peeters S.H."/>
            <person name="Heuer A."/>
            <person name="Rast P."/>
            <person name="Oberbeckmann S."/>
            <person name="Bunk B."/>
            <person name="Jeske O."/>
            <person name="Meyerdierks A."/>
            <person name="Storesund J.E."/>
            <person name="Kallscheuer N."/>
            <person name="Luecker S."/>
            <person name="Lage O.M."/>
            <person name="Pohl T."/>
            <person name="Merkel B.J."/>
            <person name="Hornburger P."/>
            <person name="Mueller R.-W."/>
            <person name="Bruemmer F."/>
            <person name="Labrenz M."/>
            <person name="Spormann A.M."/>
            <person name="Op den Camp H."/>
            <person name="Overmann J."/>
            <person name="Amann R."/>
            <person name="Jetten M.S.M."/>
            <person name="Mascher T."/>
            <person name="Medema M.H."/>
            <person name="Devos D.P."/>
            <person name="Kaster A.-K."/>
            <person name="Ovreas L."/>
            <person name="Rohde M."/>
            <person name="Galperin M.Y."/>
            <person name="Jogler C."/>
        </authorList>
    </citation>
    <scope>NUCLEOTIDE SEQUENCE [LARGE SCALE GENOMIC DNA]</scope>
    <source>
        <strain evidence="4 5">Pan181</strain>
    </source>
</reference>
<dbReference type="OrthoDB" id="236372at2"/>
<organism evidence="4 5">
    <name type="scientific">Aeoliella mucimassa</name>
    <dbReference type="NCBI Taxonomy" id="2527972"/>
    <lineage>
        <taxon>Bacteria</taxon>
        <taxon>Pseudomonadati</taxon>
        <taxon>Planctomycetota</taxon>
        <taxon>Planctomycetia</taxon>
        <taxon>Pirellulales</taxon>
        <taxon>Lacipirellulaceae</taxon>
        <taxon>Aeoliella</taxon>
    </lineage>
</organism>
<proteinExistence type="predicted"/>
<evidence type="ECO:0000259" key="3">
    <source>
        <dbReference type="Pfam" id="PF04679"/>
    </source>
</evidence>
<dbReference type="EMBL" id="CP036278">
    <property type="protein sequence ID" value="QDU57073.1"/>
    <property type="molecule type" value="Genomic_DNA"/>
</dbReference>
<keyword evidence="2" id="KW-0812">Transmembrane</keyword>
<dbReference type="GO" id="GO:0006281">
    <property type="term" value="P:DNA repair"/>
    <property type="evidence" value="ECO:0007669"/>
    <property type="project" value="InterPro"/>
</dbReference>
<dbReference type="KEGG" id="amuc:Pan181_32870"/>
<dbReference type="Proteomes" id="UP000315750">
    <property type="component" value="Chromosome"/>
</dbReference>
<dbReference type="GO" id="GO:0003910">
    <property type="term" value="F:DNA ligase (ATP) activity"/>
    <property type="evidence" value="ECO:0007669"/>
    <property type="project" value="UniProtKB-EC"/>
</dbReference>
<keyword evidence="2" id="KW-1133">Transmembrane helix</keyword>
<feature type="transmembrane region" description="Helical" evidence="2">
    <location>
        <begin position="176"/>
        <end position="199"/>
    </location>
</feature>
<keyword evidence="2" id="KW-0472">Membrane</keyword>
<dbReference type="Gene3D" id="2.40.50.140">
    <property type="entry name" value="Nucleic acid-binding proteins"/>
    <property type="match status" value="1"/>
</dbReference>
<dbReference type="InterPro" id="IPR012309">
    <property type="entry name" value="DNA_ligase_ATP-dep_C"/>
</dbReference>
<evidence type="ECO:0000313" key="4">
    <source>
        <dbReference type="EMBL" id="QDU57073.1"/>
    </source>
</evidence>
<dbReference type="RefSeq" id="WP_145247987.1">
    <property type="nucleotide sequence ID" value="NZ_CP036278.1"/>
</dbReference>